<accession>A0A4Q0VMW0</accession>
<dbReference type="EMBL" id="QOUX01000047">
    <property type="protein sequence ID" value="RXI96296.1"/>
    <property type="molecule type" value="Genomic_DNA"/>
</dbReference>
<protein>
    <submittedName>
        <fullName evidence="1">Uncharacterized protein</fullName>
    </submittedName>
</protein>
<gene>
    <name evidence="1" type="ORF">DS745_21435</name>
</gene>
<dbReference type="Proteomes" id="UP000290649">
    <property type="component" value="Unassembled WGS sequence"/>
</dbReference>
<dbReference type="AlphaFoldDB" id="A0A4Q0VMW0"/>
<reference evidence="1 2" key="1">
    <citation type="journal article" date="2019" name="Int. J. Syst. Evol. Microbiol.">
        <title>Anaerobacillus alkaliphilus sp. nov., a novel alkaliphilic and moderately halophilic bacterium.</title>
        <authorList>
            <person name="Borsodi A.K."/>
            <person name="Aszalos J.M."/>
            <person name="Bihari P."/>
            <person name="Nagy I."/>
            <person name="Schumann P."/>
            <person name="Sproer C."/>
            <person name="Kovacs A.L."/>
            <person name="Boka K."/>
            <person name="Dobosy P."/>
            <person name="Ovari M."/>
            <person name="Szili-Kovacs T."/>
            <person name="Toth E."/>
        </authorList>
    </citation>
    <scope>NUCLEOTIDE SEQUENCE [LARGE SCALE GENOMIC DNA]</scope>
    <source>
        <strain evidence="1 2">B16-10</strain>
    </source>
</reference>
<name>A0A4Q0VMW0_9BACI</name>
<evidence type="ECO:0000313" key="2">
    <source>
        <dbReference type="Proteomes" id="UP000290649"/>
    </source>
</evidence>
<comment type="caution">
    <text evidence="1">The sequence shown here is derived from an EMBL/GenBank/DDBJ whole genome shotgun (WGS) entry which is preliminary data.</text>
</comment>
<proteinExistence type="predicted"/>
<dbReference type="OrthoDB" id="9181960at2"/>
<organism evidence="1 2">
    <name type="scientific">Anaerobacillus alkaliphilus</name>
    <dbReference type="NCBI Taxonomy" id="1548597"/>
    <lineage>
        <taxon>Bacteria</taxon>
        <taxon>Bacillati</taxon>
        <taxon>Bacillota</taxon>
        <taxon>Bacilli</taxon>
        <taxon>Bacillales</taxon>
        <taxon>Bacillaceae</taxon>
        <taxon>Anaerobacillus</taxon>
    </lineage>
</organism>
<keyword evidence="2" id="KW-1185">Reference proteome</keyword>
<sequence>MKFFVEAWSTKFQSDKYPLDFYRTNIEEIQTADTQDRVGELIINLLHWKDGKVRVDVNGSTQVGDKTYTLLPTKPNTYNEKKHKEILTSAAFYDWVKEVRALSSFDSDKVTDIAEKFQLYGKDTLVIPTFILHVINPVIFPLYDQHVERAKRALLAEDISFKSVELDINSYIGYQVFFSRLLEDFSDPTLHDVKKLDNALWSFGKSLKSKTVKKYKVKSRSIKTNYVPNEIFKLEVLKRLNGTDKSQAVVMKEVADEQNVVLSSSYYDYPGSHIYRWRKQLSR</sequence>
<evidence type="ECO:0000313" key="1">
    <source>
        <dbReference type="EMBL" id="RXI96296.1"/>
    </source>
</evidence>
<dbReference type="RefSeq" id="WP_129080275.1">
    <property type="nucleotide sequence ID" value="NZ_QOUX01000047.1"/>
</dbReference>